<name>A0ABM8UWG5_9BACT</name>
<feature type="chain" id="PRO_5045867225" description="ScyD/ScyE family protein" evidence="1">
    <location>
        <begin position="20"/>
        <end position="328"/>
    </location>
</feature>
<proteinExistence type="predicted"/>
<evidence type="ECO:0000256" key="1">
    <source>
        <dbReference type="SAM" id="SignalP"/>
    </source>
</evidence>
<evidence type="ECO:0000313" key="2">
    <source>
        <dbReference type="EMBL" id="CAG5073118.1"/>
    </source>
</evidence>
<dbReference type="InterPro" id="IPR048031">
    <property type="entry name" value="ScyD/ScyE-like"/>
</dbReference>
<evidence type="ECO:0008006" key="4">
    <source>
        <dbReference type="Google" id="ProtNLM"/>
    </source>
</evidence>
<dbReference type="Gene3D" id="2.120.10.30">
    <property type="entry name" value="TolB, C-terminal domain"/>
    <property type="match status" value="1"/>
</dbReference>
<keyword evidence="3" id="KW-1185">Reference proteome</keyword>
<dbReference type="RefSeq" id="WP_215235894.1">
    <property type="nucleotide sequence ID" value="NZ_CAJRAU010000008.1"/>
</dbReference>
<evidence type="ECO:0000313" key="3">
    <source>
        <dbReference type="Proteomes" id="UP000679725"/>
    </source>
</evidence>
<feature type="signal peptide" evidence="1">
    <location>
        <begin position="1"/>
        <end position="19"/>
    </location>
</feature>
<dbReference type="NCBIfam" id="NF033206">
    <property type="entry name" value="ScyE_fam"/>
    <property type="match status" value="1"/>
</dbReference>
<reference evidence="2 3" key="1">
    <citation type="submission" date="2021-04" db="EMBL/GenBank/DDBJ databases">
        <authorList>
            <person name="Rodrigo-Torres L."/>
            <person name="Arahal R. D."/>
            <person name="Lucena T."/>
        </authorList>
    </citation>
    <scope>NUCLEOTIDE SEQUENCE [LARGE SCALE GENOMIC DNA]</scope>
    <source>
        <strain evidence="2 3">CECT 9623</strain>
    </source>
</reference>
<comment type="caution">
    <text evidence="2">The sequence shown here is derived from an EMBL/GenBank/DDBJ whole genome shotgun (WGS) entry which is preliminary data.</text>
</comment>
<gene>
    <name evidence="2" type="ORF">DYBT9623_04622</name>
</gene>
<dbReference type="InterPro" id="IPR011042">
    <property type="entry name" value="6-blade_b-propeller_TolB-like"/>
</dbReference>
<keyword evidence="1" id="KW-0732">Signal</keyword>
<dbReference type="EMBL" id="CAJRAU010000008">
    <property type="protein sequence ID" value="CAG5073118.1"/>
    <property type="molecule type" value="Genomic_DNA"/>
</dbReference>
<organism evidence="2 3">
    <name type="scientific">Dyadobacter linearis</name>
    <dbReference type="NCBI Taxonomy" id="2823330"/>
    <lineage>
        <taxon>Bacteria</taxon>
        <taxon>Pseudomonadati</taxon>
        <taxon>Bacteroidota</taxon>
        <taxon>Cytophagia</taxon>
        <taxon>Cytophagales</taxon>
        <taxon>Spirosomataceae</taxon>
        <taxon>Dyadobacter</taxon>
    </lineage>
</organism>
<sequence length="328" mass="34878">MKKLVLLVNVIIASMFIQACTDHVEPVAEPETFTSQPFVSELKYPIGLTVDDHSNVWVTEAGTGNNGTDGTVSMITSAGVKTTFVTGLQSLMREGSIEGIGHLIYKDGTLYFLHGSNGMLYTADVSSFKSGDPAVKLADIPSQDLATFVKGENLTNPINSNTYDLTFGPDGHLYFVDSGSNAVIKRDKNNGKLSVFAKLPNVAPGVEAVPTGIVYDGSKLFISTLTGFPFAPGSASILQVDDKGAVDVYQSGFTTLTGITLSANNKPIVIQHGEFGAKGFAKGSGLVLDGEGNTLFGNITRPTDIMRAGDKMYYLLSYEDGTIVKLSY</sequence>
<protein>
    <recommendedName>
        <fullName evidence="4">ScyD/ScyE family protein</fullName>
    </recommendedName>
</protein>
<accession>A0ABM8UWG5</accession>
<dbReference type="SUPFAM" id="SSF101898">
    <property type="entry name" value="NHL repeat"/>
    <property type="match status" value="1"/>
</dbReference>
<dbReference type="Proteomes" id="UP000679725">
    <property type="component" value="Unassembled WGS sequence"/>
</dbReference>
<dbReference type="PROSITE" id="PS51257">
    <property type="entry name" value="PROKAR_LIPOPROTEIN"/>
    <property type="match status" value="1"/>
</dbReference>